<name>A0AAD9V959_ACRCE</name>
<accession>A0AAD9V959</accession>
<sequence length="69" mass="8124">MWRPNILERTDARHPLKFGGFLRAFKRLGANISETDERYPLKFGIFPSLISNIKRLKRLFSTFKSSHES</sequence>
<keyword evidence="2" id="KW-1185">Reference proteome</keyword>
<comment type="caution">
    <text evidence="1">The sequence shown here is derived from an EMBL/GenBank/DDBJ whole genome shotgun (WGS) entry which is preliminary data.</text>
</comment>
<evidence type="ECO:0000313" key="1">
    <source>
        <dbReference type="EMBL" id="KAK2565878.1"/>
    </source>
</evidence>
<reference evidence="1" key="1">
    <citation type="journal article" date="2023" name="G3 (Bethesda)">
        <title>Whole genome assembly and annotation of the endangered Caribbean coral Acropora cervicornis.</title>
        <authorList>
            <person name="Selwyn J.D."/>
            <person name="Vollmer S.V."/>
        </authorList>
    </citation>
    <scope>NUCLEOTIDE SEQUENCE</scope>
    <source>
        <strain evidence="1">K2</strain>
    </source>
</reference>
<evidence type="ECO:0000313" key="2">
    <source>
        <dbReference type="Proteomes" id="UP001249851"/>
    </source>
</evidence>
<dbReference type="EMBL" id="JARQWQ010000018">
    <property type="protein sequence ID" value="KAK2565878.1"/>
    <property type="molecule type" value="Genomic_DNA"/>
</dbReference>
<proteinExistence type="predicted"/>
<gene>
    <name evidence="1" type="ORF">P5673_010170</name>
</gene>
<protein>
    <submittedName>
        <fullName evidence="1">Uncharacterized protein</fullName>
    </submittedName>
</protein>
<organism evidence="1 2">
    <name type="scientific">Acropora cervicornis</name>
    <name type="common">Staghorn coral</name>
    <dbReference type="NCBI Taxonomy" id="6130"/>
    <lineage>
        <taxon>Eukaryota</taxon>
        <taxon>Metazoa</taxon>
        <taxon>Cnidaria</taxon>
        <taxon>Anthozoa</taxon>
        <taxon>Hexacorallia</taxon>
        <taxon>Scleractinia</taxon>
        <taxon>Astrocoeniina</taxon>
        <taxon>Acroporidae</taxon>
        <taxon>Acropora</taxon>
    </lineage>
</organism>
<dbReference type="Proteomes" id="UP001249851">
    <property type="component" value="Unassembled WGS sequence"/>
</dbReference>
<reference evidence="1" key="2">
    <citation type="journal article" date="2023" name="Science">
        <title>Genomic signatures of disease resistance in endangered staghorn corals.</title>
        <authorList>
            <person name="Vollmer S.V."/>
            <person name="Selwyn J.D."/>
            <person name="Despard B.A."/>
            <person name="Roesel C.L."/>
        </authorList>
    </citation>
    <scope>NUCLEOTIDE SEQUENCE</scope>
    <source>
        <strain evidence="1">K2</strain>
    </source>
</reference>
<dbReference type="AlphaFoldDB" id="A0AAD9V959"/>